<feature type="transmembrane region" description="Helical" evidence="5">
    <location>
        <begin position="309"/>
        <end position="336"/>
    </location>
</feature>
<name>A0A3D8IHZ0_9HELI</name>
<dbReference type="Proteomes" id="UP000256650">
    <property type="component" value="Unassembled WGS sequence"/>
</dbReference>
<accession>A0A3D8IHZ0</accession>
<keyword evidence="2 5" id="KW-0812">Transmembrane</keyword>
<evidence type="ECO:0008006" key="8">
    <source>
        <dbReference type="Google" id="ProtNLM"/>
    </source>
</evidence>
<evidence type="ECO:0000256" key="1">
    <source>
        <dbReference type="ARBA" id="ARBA00004141"/>
    </source>
</evidence>
<sequence length="389" mass="42617">MEEKSININIKELLNEVAGALHKVIQHSYEPIFSAVQNTLYHQASYTIILLVVIFWLLRLLKTGYPTREELFEAGKWIGLVCFIYAIFYSYAGYIEFIKLLSLPASWLRNATGGLIEGDNIVEIVTQTFKKLAELNARLWNQLVENYTPKKIYIPVVYEISQYIPSFIGILPFLLFYLSFAFLMIGIILIVQVSGYIALIILSIAPVMIPLLFNRNLRAYFFSWLNLYISYSLYAPLALIILGVALAVIQKNLELPDTELQSIATGFMSILYHFSSGLILSILCIYLLLQIPNWVSQVMRMQGLINGGVGAGVATMAGAGVGVVTGGAGSIAGGMLAKAQGERILKGATSGGLKGLAQHIPGAKTYNAIMEKGKTATGGKAKDAVASVE</sequence>
<comment type="caution">
    <text evidence="6">The sequence shown here is derived from an EMBL/GenBank/DDBJ whole genome shotgun (WGS) entry which is preliminary data.</text>
</comment>
<feature type="transmembrane region" description="Helical" evidence="5">
    <location>
        <begin position="74"/>
        <end position="94"/>
    </location>
</feature>
<feature type="transmembrane region" description="Helical" evidence="5">
    <location>
        <begin position="44"/>
        <end position="62"/>
    </location>
</feature>
<comment type="subcellular location">
    <subcellularLocation>
        <location evidence="1">Membrane</location>
        <topology evidence="1">Multi-pass membrane protein</topology>
    </subcellularLocation>
</comment>
<dbReference type="RefSeq" id="WP_115550598.1">
    <property type="nucleotide sequence ID" value="NZ_CAPHNE010000024.1"/>
</dbReference>
<dbReference type="GeneID" id="82534698"/>
<dbReference type="AlphaFoldDB" id="A0A3D8IHZ0"/>
<dbReference type="OrthoDB" id="5348907at2"/>
<evidence type="ECO:0000256" key="5">
    <source>
        <dbReference type="SAM" id="Phobius"/>
    </source>
</evidence>
<dbReference type="InterPro" id="IPR007688">
    <property type="entry name" value="Conjugal_tfr_TrbL/VirB6"/>
</dbReference>
<dbReference type="EMBL" id="NXLS01000001">
    <property type="protein sequence ID" value="RDU64264.1"/>
    <property type="molecule type" value="Genomic_DNA"/>
</dbReference>
<feature type="transmembrane region" description="Helical" evidence="5">
    <location>
        <begin position="270"/>
        <end position="289"/>
    </location>
</feature>
<dbReference type="Pfam" id="PF04610">
    <property type="entry name" value="TrbL"/>
    <property type="match status" value="1"/>
</dbReference>
<dbReference type="GO" id="GO:0016020">
    <property type="term" value="C:membrane"/>
    <property type="evidence" value="ECO:0007669"/>
    <property type="project" value="UniProtKB-SubCell"/>
</dbReference>
<feature type="transmembrane region" description="Helical" evidence="5">
    <location>
        <begin position="196"/>
        <end position="213"/>
    </location>
</feature>
<keyword evidence="7" id="KW-1185">Reference proteome</keyword>
<feature type="transmembrane region" description="Helical" evidence="5">
    <location>
        <begin position="225"/>
        <end position="249"/>
    </location>
</feature>
<evidence type="ECO:0000256" key="4">
    <source>
        <dbReference type="ARBA" id="ARBA00023136"/>
    </source>
</evidence>
<organism evidence="6 7">
    <name type="scientific">Helicobacter ganmani</name>
    <dbReference type="NCBI Taxonomy" id="60246"/>
    <lineage>
        <taxon>Bacteria</taxon>
        <taxon>Pseudomonadati</taxon>
        <taxon>Campylobacterota</taxon>
        <taxon>Epsilonproteobacteria</taxon>
        <taxon>Campylobacterales</taxon>
        <taxon>Helicobacteraceae</taxon>
        <taxon>Helicobacter</taxon>
    </lineage>
</organism>
<dbReference type="GO" id="GO:0030255">
    <property type="term" value="P:protein secretion by the type IV secretion system"/>
    <property type="evidence" value="ECO:0007669"/>
    <property type="project" value="InterPro"/>
</dbReference>
<reference evidence="6 7" key="1">
    <citation type="submission" date="2018-04" db="EMBL/GenBank/DDBJ databases">
        <title>Novel Campyloabacter and Helicobacter Species and Strains.</title>
        <authorList>
            <person name="Mannion A.J."/>
            <person name="Shen Z."/>
            <person name="Fox J.G."/>
        </authorList>
    </citation>
    <scope>NUCLEOTIDE SEQUENCE [LARGE SCALE GENOMIC DNA]</scope>
    <source>
        <strain evidence="6 7">MIT 99-5101</strain>
    </source>
</reference>
<evidence type="ECO:0000313" key="6">
    <source>
        <dbReference type="EMBL" id="RDU64264.1"/>
    </source>
</evidence>
<gene>
    <name evidence="6" type="ORF">CQA43_00115</name>
</gene>
<keyword evidence="4 5" id="KW-0472">Membrane</keyword>
<evidence type="ECO:0000313" key="7">
    <source>
        <dbReference type="Proteomes" id="UP000256650"/>
    </source>
</evidence>
<feature type="transmembrane region" description="Helical" evidence="5">
    <location>
        <begin position="163"/>
        <end position="189"/>
    </location>
</feature>
<evidence type="ECO:0000256" key="2">
    <source>
        <dbReference type="ARBA" id="ARBA00022692"/>
    </source>
</evidence>
<evidence type="ECO:0000256" key="3">
    <source>
        <dbReference type="ARBA" id="ARBA00022989"/>
    </source>
</evidence>
<keyword evidence="3 5" id="KW-1133">Transmembrane helix</keyword>
<protein>
    <recommendedName>
        <fullName evidence="8">Type IV secretion system protein</fullName>
    </recommendedName>
</protein>
<proteinExistence type="predicted"/>